<sequence>MKYPYLKLVGLSLGLTIMSQTGHSAVIKDTSRPIQSLIVVSDKQSPIEKALNQQKRGESKLLSDKDQIKVLTSIKTTASQNFLAEQHQKFSRFVQAIFQPHTS</sequence>
<protein>
    <recommendedName>
        <fullName evidence="3">DUF4179 domain-containing protein</fullName>
    </recommendedName>
</protein>
<proteinExistence type="predicted"/>
<comment type="caution">
    <text evidence="1">The sequence shown here is derived from an EMBL/GenBank/DDBJ whole genome shotgun (WGS) entry which is preliminary data.</text>
</comment>
<dbReference type="EMBL" id="WNDP01000018">
    <property type="protein sequence ID" value="KAF1026768.1"/>
    <property type="molecule type" value="Genomic_DNA"/>
</dbReference>
<evidence type="ECO:0008006" key="3">
    <source>
        <dbReference type="Google" id="ProtNLM"/>
    </source>
</evidence>
<evidence type="ECO:0000313" key="1">
    <source>
        <dbReference type="EMBL" id="KAF1026768.1"/>
    </source>
</evidence>
<name>A0A833PHI2_ACIBZ</name>
<dbReference type="AlphaFoldDB" id="A0A833PHI2"/>
<evidence type="ECO:0000313" key="2">
    <source>
        <dbReference type="Proteomes" id="UP000490535"/>
    </source>
</evidence>
<reference evidence="2" key="1">
    <citation type="journal article" date="2020" name="MBio">
        <title>Horizontal gene transfer to a defensive symbiont with a reduced genome amongst a multipartite beetle microbiome.</title>
        <authorList>
            <person name="Waterworth S.C."/>
            <person name="Florez L.V."/>
            <person name="Rees E.R."/>
            <person name="Hertweck C."/>
            <person name="Kaltenpoth M."/>
            <person name="Kwan J.C."/>
        </authorList>
    </citation>
    <scope>NUCLEOTIDE SEQUENCE [LARGE SCALE GENOMIC DNA]</scope>
</reference>
<gene>
    <name evidence="1" type="ORF">GAK29_01083</name>
</gene>
<dbReference type="Proteomes" id="UP000490535">
    <property type="component" value="Unassembled WGS sequence"/>
</dbReference>
<accession>A0A833PHI2</accession>
<organism evidence="1 2">
    <name type="scientific">Acinetobacter bereziniae</name>
    <name type="common">Acinetobacter genomosp. 10</name>
    <dbReference type="NCBI Taxonomy" id="106648"/>
    <lineage>
        <taxon>Bacteria</taxon>
        <taxon>Pseudomonadati</taxon>
        <taxon>Pseudomonadota</taxon>
        <taxon>Gammaproteobacteria</taxon>
        <taxon>Moraxellales</taxon>
        <taxon>Moraxellaceae</taxon>
        <taxon>Acinetobacter</taxon>
    </lineage>
</organism>